<dbReference type="EMBL" id="PPSL01000002">
    <property type="protein sequence ID" value="PQJ11519.1"/>
    <property type="molecule type" value="Genomic_DNA"/>
</dbReference>
<dbReference type="Proteomes" id="UP000239872">
    <property type="component" value="Unassembled WGS sequence"/>
</dbReference>
<dbReference type="OrthoDB" id="1046747at2"/>
<name>A0A2S7SX64_9BACT</name>
<evidence type="ECO:0008006" key="3">
    <source>
        <dbReference type="Google" id="ProtNLM"/>
    </source>
</evidence>
<dbReference type="AlphaFoldDB" id="A0A2S7SX64"/>
<gene>
    <name evidence="1" type="ORF">CJD36_006870</name>
</gene>
<accession>A0A2S7SX64</accession>
<dbReference type="Gene3D" id="2.180.10.10">
    <property type="entry name" value="RHS repeat-associated core"/>
    <property type="match status" value="1"/>
</dbReference>
<keyword evidence="2" id="KW-1185">Reference proteome</keyword>
<dbReference type="PROSITE" id="PS51257">
    <property type="entry name" value="PROKAR_LIPOPROTEIN"/>
    <property type="match status" value="1"/>
</dbReference>
<reference evidence="1 2" key="1">
    <citation type="submission" date="2018-01" db="EMBL/GenBank/DDBJ databases">
        <title>A novel member of the phylum Bacteroidetes isolated from glacier ice.</title>
        <authorList>
            <person name="Liu Q."/>
            <person name="Xin Y.-H."/>
        </authorList>
    </citation>
    <scope>NUCLEOTIDE SEQUENCE [LARGE SCALE GENOMIC DNA]</scope>
    <source>
        <strain evidence="1 2">RB1R16</strain>
    </source>
</reference>
<evidence type="ECO:0000313" key="1">
    <source>
        <dbReference type="EMBL" id="PQJ11519.1"/>
    </source>
</evidence>
<proteinExistence type="predicted"/>
<sequence>MKPLSIIIICLFFFSCKEKKADNDWGKMDLHGKVKTLVEKDYMLDTTGSNKGKHLRWTKTFKFNLNGLLIENEQLDEKNKSMFRYTYTYGAANRIREERGYADNVMATTRYTYDTINHTTLKNFFPFDGSSILIQAKYQYNKGGQLLSTIMSIPASAPDTGLKIMSNEVFVYDKKGNKVKSIYTHSDSFRETTIYAYDEHGNCISEVADTALPHRAIRTTRKFDEKDNLIEERSYEADGSIHSQKKIEYRSFDKAGNWLVQYIHWKDLGTTVIERSIEYYP</sequence>
<organism evidence="1 2">
    <name type="scientific">Flavipsychrobacter stenotrophus</name>
    <dbReference type="NCBI Taxonomy" id="2077091"/>
    <lineage>
        <taxon>Bacteria</taxon>
        <taxon>Pseudomonadati</taxon>
        <taxon>Bacteroidota</taxon>
        <taxon>Chitinophagia</taxon>
        <taxon>Chitinophagales</taxon>
        <taxon>Chitinophagaceae</taxon>
        <taxon>Flavipsychrobacter</taxon>
    </lineage>
</organism>
<evidence type="ECO:0000313" key="2">
    <source>
        <dbReference type="Proteomes" id="UP000239872"/>
    </source>
</evidence>
<protein>
    <recommendedName>
        <fullName evidence="3">YD repeat-containing protein</fullName>
    </recommendedName>
</protein>
<comment type="caution">
    <text evidence="1">The sequence shown here is derived from an EMBL/GenBank/DDBJ whole genome shotgun (WGS) entry which is preliminary data.</text>
</comment>
<dbReference type="RefSeq" id="WP_105038399.1">
    <property type="nucleotide sequence ID" value="NZ_PPSL01000002.1"/>
</dbReference>